<dbReference type="InterPro" id="IPR012334">
    <property type="entry name" value="Pectin_lyas_fold"/>
</dbReference>
<proteinExistence type="predicted"/>
<comment type="caution">
    <text evidence="2">The sequence shown here is derived from an EMBL/GenBank/DDBJ whole genome shotgun (WGS) entry which is preliminary data.</text>
</comment>
<dbReference type="Gene3D" id="2.160.20.10">
    <property type="entry name" value="Single-stranded right-handed beta-helix, Pectin lyase-like"/>
    <property type="match status" value="1"/>
</dbReference>
<dbReference type="STRING" id="1912961.BU204_27555"/>
<dbReference type="Proteomes" id="UP000185596">
    <property type="component" value="Unassembled WGS sequence"/>
</dbReference>
<feature type="domain" description="Rhamnogalacturonase A/B/Epimerase-like pectate lyase" evidence="1">
    <location>
        <begin position="72"/>
        <end position="141"/>
    </location>
</feature>
<dbReference type="RefSeq" id="WP_075128670.1">
    <property type="nucleotide sequence ID" value="NZ_MSIE01000056.1"/>
</dbReference>
<keyword evidence="3" id="KW-1185">Reference proteome</keyword>
<dbReference type="AlphaFoldDB" id="A0A1Q8CGE9"/>
<organism evidence="2 3">
    <name type="scientific">Actinophytocola xanthii</name>
    <dbReference type="NCBI Taxonomy" id="1912961"/>
    <lineage>
        <taxon>Bacteria</taxon>
        <taxon>Bacillati</taxon>
        <taxon>Actinomycetota</taxon>
        <taxon>Actinomycetes</taxon>
        <taxon>Pseudonocardiales</taxon>
        <taxon>Pseudonocardiaceae</taxon>
    </lineage>
</organism>
<dbReference type="OrthoDB" id="818401at2"/>
<dbReference type="InterPro" id="IPR024535">
    <property type="entry name" value="RHGA/B-epi-like_pectate_lyase"/>
</dbReference>
<accession>A0A1Q8CGE9</accession>
<dbReference type="Pfam" id="PF12708">
    <property type="entry name" value="Pect-lyase_RHGA_epim"/>
    <property type="match status" value="1"/>
</dbReference>
<protein>
    <recommendedName>
        <fullName evidence="1">Rhamnogalacturonase A/B/Epimerase-like pectate lyase domain-containing protein</fullName>
    </recommendedName>
</protein>
<dbReference type="InterPro" id="IPR011050">
    <property type="entry name" value="Pectin_lyase_fold/virulence"/>
</dbReference>
<sequence length="545" mass="59630">MDRRDFLRAATATVATGYLVDTGSAAAVAAARPHRLWREYLAAPDHHPRIPNVSYAGYRRGERPLPRPPVRVSVTAFGAVGDGATDCTTAFNAALEAVGRLGGGVVHVPAGEYQLSSVLWVHHSGVVLRGAGRGRTTLRFTQPLAACYRPPARNEWSWSGGLIWFVPRRLREQLEHNDFSGNEGWLENRELASVTAEVPRGSRRVPVSSTEPFEPGRHVLLVADNTTDNTLLAHLAGDVPGTATYAWESAARRLRPELTDWVLAENFHHLRYPVEVAAVERDAVVLAQPTRTDLRAGWRPRFTTLGPVVRESGLEHLTIRMREVPQTAHHLDPGFNGPHFQAALDCWVREVDLWHSDNGFGLTSAKNVTLRDVLVGGRARHHSFICRVQSHDMLVERFAIPRATTPLAPGAVHHGINTEGFSAGNVWADGVMEGTFDSHRALPFDSVRTAVTVANNGATGGAGDAGPRWGARFCHWNIDVLGGRSHGVRLEEHAPYSAMVGVRGTSGPTDHPVDLAGELSTVADSLDERVWPANLHQAQLRHRLR</sequence>
<reference evidence="2 3" key="1">
    <citation type="submission" date="2016-12" db="EMBL/GenBank/DDBJ databases">
        <title>The draft genome sequence of Actinophytocola sp. 11-183.</title>
        <authorList>
            <person name="Wang W."/>
            <person name="Yuan L."/>
        </authorList>
    </citation>
    <scope>NUCLEOTIDE SEQUENCE [LARGE SCALE GENOMIC DNA]</scope>
    <source>
        <strain evidence="2 3">11-183</strain>
    </source>
</reference>
<evidence type="ECO:0000313" key="2">
    <source>
        <dbReference type="EMBL" id="OLF13424.1"/>
    </source>
</evidence>
<evidence type="ECO:0000313" key="3">
    <source>
        <dbReference type="Proteomes" id="UP000185596"/>
    </source>
</evidence>
<name>A0A1Q8CGE9_9PSEU</name>
<dbReference type="EMBL" id="MSIE01000056">
    <property type="protein sequence ID" value="OLF13424.1"/>
    <property type="molecule type" value="Genomic_DNA"/>
</dbReference>
<dbReference type="SUPFAM" id="SSF51126">
    <property type="entry name" value="Pectin lyase-like"/>
    <property type="match status" value="1"/>
</dbReference>
<evidence type="ECO:0000259" key="1">
    <source>
        <dbReference type="Pfam" id="PF12708"/>
    </source>
</evidence>
<gene>
    <name evidence="2" type="ORF">BU204_27555</name>
</gene>